<comment type="caution">
    <text evidence="9">The sequence shown here is derived from an EMBL/GenBank/DDBJ whole genome shotgun (WGS) entry which is preliminary data.</text>
</comment>
<keyword evidence="1" id="KW-0547">Nucleotide-binding</keyword>
<dbReference type="SUPFAM" id="SSF55073">
    <property type="entry name" value="Nucleotide cyclase"/>
    <property type="match status" value="1"/>
</dbReference>
<keyword evidence="6" id="KW-0175">Coiled coil</keyword>
<dbReference type="PANTHER" id="PTHR32071:SF81">
    <property type="entry name" value="PROPIONATE CATABOLISM OPERON REGULATORY PROTEIN"/>
    <property type="match status" value="1"/>
</dbReference>
<dbReference type="InterPro" id="IPR025662">
    <property type="entry name" value="Sigma_54_int_dom_ATP-bd_1"/>
</dbReference>
<evidence type="ECO:0000256" key="5">
    <source>
        <dbReference type="ARBA" id="ARBA00023163"/>
    </source>
</evidence>
<keyword evidence="3" id="KW-0805">Transcription regulation</keyword>
<dbReference type="NCBIfam" id="TIGR00254">
    <property type="entry name" value="GGDEF"/>
    <property type="match status" value="1"/>
</dbReference>
<keyword evidence="10" id="KW-1185">Reference proteome</keyword>
<dbReference type="InterPro" id="IPR058031">
    <property type="entry name" value="AAA_lid_NorR"/>
</dbReference>
<dbReference type="SMART" id="SM00382">
    <property type="entry name" value="AAA"/>
    <property type="match status" value="1"/>
</dbReference>
<dbReference type="InterPro" id="IPR002078">
    <property type="entry name" value="Sigma_54_int"/>
</dbReference>
<evidence type="ECO:0000256" key="2">
    <source>
        <dbReference type="ARBA" id="ARBA00022840"/>
    </source>
</evidence>
<dbReference type="Pfam" id="PF00158">
    <property type="entry name" value="Sigma54_activat"/>
    <property type="match status" value="1"/>
</dbReference>
<dbReference type="CDD" id="cd00009">
    <property type="entry name" value="AAA"/>
    <property type="match status" value="1"/>
</dbReference>
<proteinExistence type="predicted"/>
<dbReference type="CDD" id="cd01949">
    <property type="entry name" value="GGDEF"/>
    <property type="match status" value="1"/>
</dbReference>
<dbReference type="Pfam" id="PF00990">
    <property type="entry name" value="GGDEF"/>
    <property type="match status" value="1"/>
</dbReference>
<evidence type="ECO:0000259" key="7">
    <source>
        <dbReference type="PROSITE" id="PS50045"/>
    </source>
</evidence>
<dbReference type="PROSITE" id="PS00688">
    <property type="entry name" value="SIGMA54_INTERACT_3"/>
    <property type="match status" value="1"/>
</dbReference>
<keyword evidence="2" id="KW-0067">ATP-binding</keyword>
<dbReference type="Gene3D" id="3.30.70.270">
    <property type="match status" value="1"/>
</dbReference>
<dbReference type="PROSITE" id="PS50045">
    <property type="entry name" value="SIGMA54_INTERACT_4"/>
    <property type="match status" value="1"/>
</dbReference>
<dbReference type="SMART" id="SM00267">
    <property type="entry name" value="GGDEF"/>
    <property type="match status" value="1"/>
</dbReference>
<dbReference type="PANTHER" id="PTHR32071">
    <property type="entry name" value="TRANSCRIPTIONAL REGULATORY PROTEIN"/>
    <property type="match status" value="1"/>
</dbReference>
<protein>
    <submittedName>
        <fullName evidence="9">Sigma 54-interacting transcriptional regulator</fullName>
    </submittedName>
</protein>
<feature type="coiled-coil region" evidence="6">
    <location>
        <begin position="511"/>
        <end position="538"/>
    </location>
</feature>
<name>A0ABU2ZTG8_9ALTE</name>
<organism evidence="9 10">
    <name type="scientific">Glaciecola petra</name>
    <dbReference type="NCBI Taxonomy" id="3075602"/>
    <lineage>
        <taxon>Bacteria</taxon>
        <taxon>Pseudomonadati</taxon>
        <taxon>Pseudomonadota</taxon>
        <taxon>Gammaproteobacteria</taxon>
        <taxon>Alteromonadales</taxon>
        <taxon>Alteromonadaceae</taxon>
        <taxon>Glaciecola</taxon>
    </lineage>
</organism>
<evidence type="ECO:0000256" key="3">
    <source>
        <dbReference type="ARBA" id="ARBA00023015"/>
    </source>
</evidence>
<dbReference type="PROSITE" id="PS00676">
    <property type="entry name" value="SIGMA54_INTERACT_2"/>
    <property type="match status" value="1"/>
</dbReference>
<keyword evidence="5" id="KW-0804">Transcription</keyword>
<evidence type="ECO:0000256" key="6">
    <source>
        <dbReference type="SAM" id="Coils"/>
    </source>
</evidence>
<evidence type="ECO:0000259" key="8">
    <source>
        <dbReference type="PROSITE" id="PS50887"/>
    </source>
</evidence>
<evidence type="ECO:0000256" key="4">
    <source>
        <dbReference type="ARBA" id="ARBA00023125"/>
    </source>
</evidence>
<evidence type="ECO:0000256" key="1">
    <source>
        <dbReference type="ARBA" id="ARBA00022741"/>
    </source>
</evidence>
<feature type="domain" description="GGDEF" evidence="8">
    <location>
        <begin position="204"/>
        <end position="341"/>
    </location>
</feature>
<dbReference type="PROSITE" id="PS00675">
    <property type="entry name" value="SIGMA54_INTERACT_1"/>
    <property type="match status" value="1"/>
</dbReference>
<accession>A0ABU2ZTG8</accession>
<reference evidence="9 10" key="1">
    <citation type="submission" date="2023-09" db="EMBL/GenBank/DDBJ databases">
        <authorList>
            <person name="Rey-Velasco X."/>
        </authorList>
    </citation>
    <scope>NUCLEOTIDE SEQUENCE [LARGE SCALE GENOMIC DNA]</scope>
    <source>
        <strain evidence="9 10">P117</strain>
    </source>
</reference>
<dbReference type="EMBL" id="JAVRHX010000003">
    <property type="protein sequence ID" value="MDT0595614.1"/>
    <property type="molecule type" value="Genomic_DNA"/>
</dbReference>
<keyword evidence="4" id="KW-0238">DNA-binding</keyword>
<dbReference type="InterPro" id="IPR025944">
    <property type="entry name" value="Sigma_54_int_dom_CS"/>
</dbReference>
<dbReference type="InterPro" id="IPR029787">
    <property type="entry name" value="Nucleotide_cyclase"/>
</dbReference>
<dbReference type="RefSeq" id="WP_311369135.1">
    <property type="nucleotide sequence ID" value="NZ_JAVRHX010000003.1"/>
</dbReference>
<dbReference type="PROSITE" id="PS50887">
    <property type="entry name" value="GGDEF"/>
    <property type="match status" value="1"/>
</dbReference>
<evidence type="ECO:0000313" key="10">
    <source>
        <dbReference type="Proteomes" id="UP001253545"/>
    </source>
</evidence>
<dbReference type="InterPro" id="IPR025943">
    <property type="entry name" value="Sigma_54_int_dom_ATP-bd_2"/>
</dbReference>
<dbReference type="Gene3D" id="1.10.8.60">
    <property type="match status" value="1"/>
</dbReference>
<dbReference type="InterPro" id="IPR027417">
    <property type="entry name" value="P-loop_NTPase"/>
</dbReference>
<gene>
    <name evidence="9" type="ORF">RM552_12220</name>
</gene>
<dbReference type="InterPro" id="IPR003593">
    <property type="entry name" value="AAA+_ATPase"/>
</dbReference>
<feature type="domain" description="Sigma-54 factor interaction" evidence="7">
    <location>
        <begin position="544"/>
        <end position="773"/>
    </location>
</feature>
<dbReference type="Proteomes" id="UP001253545">
    <property type="component" value="Unassembled WGS sequence"/>
</dbReference>
<dbReference type="Gene3D" id="3.40.50.300">
    <property type="entry name" value="P-loop containing nucleotide triphosphate hydrolases"/>
    <property type="match status" value="1"/>
</dbReference>
<evidence type="ECO:0000313" key="9">
    <source>
        <dbReference type="EMBL" id="MDT0595614.1"/>
    </source>
</evidence>
<dbReference type="InterPro" id="IPR043128">
    <property type="entry name" value="Rev_trsase/Diguanyl_cyclase"/>
</dbReference>
<dbReference type="Pfam" id="PF25601">
    <property type="entry name" value="AAA_lid_14"/>
    <property type="match status" value="1"/>
</dbReference>
<sequence>MKHSHYKSDTILSVLLQVTQCDFVRVTETNVNGDKRSEFGIYEDKFQKFTHALDQFVAEKTYIFNNYEFSFCIFNSHHLHIDCCAHEFDKITDADGEEANSTTNKVLQNRKSHYSESQISKHFSIDLMNKTGLPATLFKLANPESDNTDINNAEGTQLLLSTLCATIESLQLINQYEKYTRDSLTNLQSRSSLQGEIDEQISHSGIALCLVHCNDFQQVNRKFGQEQGDLVLHEIAAILEKHTRAEDISGRFGGALFGVATKASEISDGMHIASKLQNALHSKPYLKNSVRLTFNVGISFVSQQEAALDNNVSSSILINRAEQALKAAQNAEKPSIVQWEPDKFRLDEQEFNYLGGIFTPDNVTNYRNMLLLWDISSIIADEHSFPPLLKSVIERLAYTFEFTYAGIICSKGEQISDHGFKLDQNTEISNLDWNECEYREPLREAAENAIKNSQHTEHEENQFKSLIIPLGTEADECFFIMGESDRLDLTHDSIMLFVGFARQIGKALKRSQLEDELNKKLERQNAKLAKELTELKAGIKSSALVYRSLQMRKIVELTQRAAQTDTTVLVTGESGTGKEKLMHAIHRLGDRSERPLIIVDCGSIPETLIESELFGHTKGAFTGAQSDSKGKIQAANGGILVLDEIGELPLSMQPKLLRFVQEKNYTPVGSNTPIDVDVKIVAVTNRDLAKEVSLGNFRKDLYYRLNVVALHNPPLRERKEDIDLLSKHFLSKFSQQFDIGNKFLSPQTIGLMQTYSWPGNVRELENALMQASLLTIQDEITFNDLNLDIDNNAVNNETHMTQANSNEVLPINGQASDIHINHLNGQAPDIHINAHDLAELRSDVNIHTQENTESEHFITVNPTWERQYKQKLDALVAALNPGHALEIAIGNAVENALLHEAFAMCKSANKTALLLQIPVSTARRRLMKPRINIGAIEHSSQWQNVLALLKQIVRGDFYVKEPMEVIRLITASRILSAYSSNMTLASQLMGVSEPTMYKLRKNLSYLGL</sequence>
<dbReference type="InterPro" id="IPR000160">
    <property type="entry name" value="GGDEF_dom"/>
</dbReference>
<dbReference type="SUPFAM" id="SSF52540">
    <property type="entry name" value="P-loop containing nucleoside triphosphate hydrolases"/>
    <property type="match status" value="1"/>
</dbReference>